<evidence type="ECO:0000313" key="3">
    <source>
        <dbReference type="Proteomes" id="UP000063387"/>
    </source>
</evidence>
<dbReference type="KEGG" id="hco:LOKO_01010"/>
<accession>A0A0X8HCF4</accession>
<dbReference type="OrthoDB" id="7841006at2"/>
<dbReference type="InterPro" id="IPR009215">
    <property type="entry name" value="TIM-br_IGPS-like"/>
</dbReference>
<dbReference type="InterPro" id="IPR051353">
    <property type="entry name" value="Tobamovirus_resist_UPF0261"/>
</dbReference>
<dbReference type="EMBL" id="CP014226">
    <property type="protein sequence ID" value="AMD00087.1"/>
    <property type="molecule type" value="Genomic_DNA"/>
</dbReference>
<dbReference type="Pfam" id="PF09370">
    <property type="entry name" value="PEP_hydrolase"/>
    <property type="match status" value="1"/>
</dbReference>
<dbReference type="Proteomes" id="UP000063387">
    <property type="component" value="Chromosome"/>
</dbReference>
<proteinExistence type="predicted"/>
<organism evidence="2 3">
    <name type="scientific">Halomonas chromatireducens</name>
    <dbReference type="NCBI Taxonomy" id="507626"/>
    <lineage>
        <taxon>Bacteria</taxon>
        <taxon>Pseudomonadati</taxon>
        <taxon>Pseudomonadota</taxon>
        <taxon>Gammaproteobacteria</taxon>
        <taxon>Oceanospirillales</taxon>
        <taxon>Halomonadaceae</taxon>
        <taxon>Halomonas</taxon>
    </lineage>
</organism>
<feature type="domain" description="TIM-barrel" evidence="1">
    <location>
        <begin position="43"/>
        <end position="196"/>
    </location>
</feature>
<gene>
    <name evidence="2" type="ORF">LOKO_01010</name>
</gene>
<name>A0A0X8HCF4_9GAMM</name>
<reference evidence="2 3" key="2">
    <citation type="submission" date="2016-02" db="EMBL/GenBank/DDBJ databases">
        <authorList>
            <person name="Wen L."/>
            <person name="He K."/>
            <person name="Yang H."/>
        </authorList>
    </citation>
    <scope>NUCLEOTIDE SEQUENCE [LARGE SCALE GENOMIC DNA]</scope>
    <source>
        <strain evidence="2 3">AGD 8-3</strain>
    </source>
</reference>
<dbReference type="InterPro" id="IPR013785">
    <property type="entry name" value="Aldolase_TIM"/>
</dbReference>
<dbReference type="STRING" id="507626.LOKO_01010"/>
<dbReference type="GO" id="GO:0003824">
    <property type="term" value="F:catalytic activity"/>
    <property type="evidence" value="ECO:0007669"/>
    <property type="project" value="InterPro"/>
</dbReference>
<dbReference type="PANTHER" id="PTHR31862">
    <property type="entry name" value="UPF0261 DOMAIN PROTEIN (AFU_ORTHOLOGUE AFUA_1G10120)"/>
    <property type="match status" value="1"/>
</dbReference>
<sequence length="226" mass="24217">MTEAFNGTIGHLVASLEEARQQRGSPSLLSPMTARLPATLADLGSSLPIGDANGELLDALRNSPAFPETTYAGVLANDPFRLADDLLEMLARLGCKRVANWPSTALLSGELAETLTHSGLGYREEMAFLTQARKRGFATLAIVSQPSQLPLAMATKPTQLMIAAGLSASVDTSPSVERRELQVLAKRIKAEGKAVWCYEHDGVAELMAALHPVAEVVIRHPHAVER</sequence>
<dbReference type="SUPFAM" id="SSF51621">
    <property type="entry name" value="Phosphoenolpyruvate/pyruvate domain"/>
    <property type="match status" value="1"/>
</dbReference>
<evidence type="ECO:0000313" key="2">
    <source>
        <dbReference type="EMBL" id="AMD00087.1"/>
    </source>
</evidence>
<dbReference type="PATRIC" id="fig|507626.3.peg.1000"/>
<dbReference type="InterPro" id="IPR015813">
    <property type="entry name" value="Pyrv/PenolPyrv_kinase-like_dom"/>
</dbReference>
<dbReference type="PANTHER" id="PTHR31862:SF1">
    <property type="entry name" value="UPF0261 DOMAIN PROTEIN (AFU_ORTHOLOGUE AFUA_1G10120)"/>
    <property type="match status" value="1"/>
</dbReference>
<dbReference type="RefSeq" id="WP_066445871.1">
    <property type="nucleotide sequence ID" value="NZ_CP014226.1"/>
</dbReference>
<evidence type="ECO:0000259" key="1">
    <source>
        <dbReference type="Pfam" id="PF09370"/>
    </source>
</evidence>
<dbReference type="AlphaFoldDB" id="A0A0X8HCF4"/>
<reference evidence="2 3" key="1">
    <citation type="journal article" date="2016" name="Genome Announc.">
        <title>Draft Genome Sequence of 'Halomonas chromatireducens' Strain AGD 8-3, a Haloalkaliphilic Chromate- and Selenite-Reducing Gammaproteobacterium.</title>
        <authorList>
            <person name="Sharko F.S."/>
            <person name="Shapovalova A.A."/>
            <person name="Tsygankova S.V."/>
            <person name="Komova A.V."/>
            <person name="Boulygina E.S."/>
            <person name="Teslyuk A.B."/>
            <person name="Gotovtsev P.M."/>
            <person name="Namsaraev Z.B."/>
            <person name="Khijniak T.V."/>
            <person name="Nedoluzhko A.V."/>
            <person name="Vasilov R.G."/>
        </authorList>
    </citation>
    <scope>NUCLEOTIDE SEQUENCE [LARGE SCALE GENOMIC DNA]</scope>
    <source>
        <strain evidence="2 3">AGD 8-3</strain>
    </source>
</reference>
<protein>
    <submittedName>
        <fullName evidence="2">TIM-barrel signal transduction protein</fullName>
    </submittedName>
</protein>
<keyword evidence="3" id="KW-1185">Reference proteome</keyword>
<dbReference type="Gene3D" id="3.20.20.70">
    <property type="entry name" value="Aldolase class I"/>
    <property type="match status" value="1"/>
</dbReference>